<dbReference type="Proteomes" id="UP000243406">
    <property type="component" value="Unassembled WGS sequence"/>
</dbReference>
<keyword evidence="7" id="KW-1185">Reference proteome</keyword>
<dbReference type="CDD" id="cd03235">
    <property type="entry name" value="ABC_Metallic_Cations"/>
    <property type="match status" value="1"/>
</dbReference>
<dbReference type="EMBL" id="FUYN01000003">
    <property type="protein sequence ID" value="SKB49335.1"/>
    <property type="molecule type" value="Genomic_DNA"/>
</dbReference>
<gene>
    <name evidence="6" type="ORF">SAMN02745120_1790</name>
</gene>
<dbReference type="PROSITE" id="PS00211">
    <property type="entry name" value="ABC_TRANSPORTER_1"/>
    <property type="match status" value="1"/>
</dbReference>
<accession>A0A1T5BQA9</accession>
<dbReference type="Pfam" id="PF00005">
    <property type="entry name" value="ABC_tran"/>
    <property type="match status" value="1"/>
</dbReference>
<keyword evidence="3" id="KW-0547">Nucleotide-binding</keyword>
<evidence type="ECO:0000256" key="3">
    <source>
        <dbReference type="ARBA" id="ARBA00022741"/>
    </source>
</evidence>
<evidence type="ECO:0000313" key="6">
    <source>
        <dbReference type="EMBL" id="SKB49335.1"/>
    </source>
</evidence>
<sequence length="243" mass="26976">MKEKILEVKNLSFSYKDQKVLSDLSFDVYKGDYFGILGPNGSGKTTLLKLCLGLISSKEGKIKIFGEDIKDTEQKNKISYISQKSNAFNVSFPATVQELIYSSLRSVGYDSKSSKKMTSDAIELVGIGHIADRRIGNLSGGQQQKAFIAKAISSKPEIIFLDEPTVGIDYGSEGFFYEAMHMLNQKGVTICMISHDISAITSYANRVACIGEDTFHIHESNDIMDIETSLKKIYGKKMRLVTH</sequence>
<dbReference type="OrthoDB" id="9806726at2"/>
<dbReference type="InterPro" id="IPR050153">
    <property type="entry name" value="Metal_Ion_Import_ABC"/>
</dbReference>
<evidence type="ECO:0000256" key="1">
    <source>
        <dbReference type="ARBA" id="ARBA00005417"/>
    </source>
</evidence>
<dbReference type="SUPFAM" id="SSF52540">
    <property type="entry name" value="P-loop containing nucleoside triphosphate hydrolases"/>
    <property type="match status" value="1"/>
</dbReference>
<reference evidence="7" key="1">
    <citation type="submission" date="2017-02" db="EMBL/GenBank/DDBJ databases">
        <authorList>
            <person name="Varghese N."/>
            <person name="Submissions S."/>
        </authorList>
    </citation>
    <scope>NUCLEOTIDE SEQUENCE [LARGE SCALE GENOMIC DNA]</scope>
    <source>
        <strain evidence="7">ATCC 35199</strain>
    </source>
</reference>
<name>A0A1T5BQA9_9FIRM</name>
<organism evidence="6 7">
    <name type="scientific">Acetoanaerobium noterae</name>
    <dbReference type="NCBI Taxonomy" id="745369"/>
    <lineage>
        <taxon>Bacteria</taxon>
        <taxon>Bacillati</taxon>
        <taxon>Bacillota</taxon>
        <taxon>Clostridia</taxon>
        <taxon>Peptostreptococcales</taxon>
        <taxon>Filifactoraceae</taxon>
        <taxon>Acetoanaerobium</taxon>
    </lineage>
</organism>
<dbReference type="AlphaFoldDB" id="A0A1T5BQA9"/>
<comment type="similarity">
    <text evidence="1">Belongs to the ABC transporter superfamily.</text>
</comment>
<evidence type="ECO:0000313" key="7">
    <source>
        <dbReference type="Proteomes" id="UP000243406"/>
    </source>
</evidence>
<dbReference type="GO" id="GO:0016887">
    <property type="term" value="F:ATP hydrolysis activity"/>
    <property type="evidence" value="ECO:0007669"/>
    <property type="project" value="InterPro"/>
</dbReference>
<dbReference type="InterPro" id="IPR003593">
    <property type="entry name" value="AAA+_ATPase"/>
</dbReference>
<keyword evidence="2" id="KW-0813">Transport</keyword>
<evidence type="ECO:0000256" key="2">
    <source>
        <dbReference type="ARBA" id="ARBA00022448"/>
    </source>
</evidence>
<dbReference type="PANTHER" id="PTHR42734:SF17">
    <property type="entry name" value="METAL TRANSPORT SYSTEM ATP-BINDING PROTEIN TM_0124-RELATED"/>
    <property type="match status" value="1"/>
</dbReference>
<dbReference type="GO" id="GO:0005524">
    <property type="term" value="F:ATP binding"/>
    <property type="evidence" value="ECO:0007669"/>
    <property type="project" value="UniProtKB-KW"/>
</dbReference>
<dbReference type="InterPro" id="IPR003439">
    <property type="entry name" value="ABC_transporter-like_ATP-bd"/>
</dbReference>
<dbReference type="Gene3D" id="3.40.50.300">
    <property type="entry name" value="P-loop containing nucleotide triphosphate hydrolases"/>
    <property type="match status" value="1"/>
</dbReference>
<proteinExistence type="inferred from homology"/>
<evidence type="ECO:0000256" key="4">
    <source>
        <dbReference type="ARBA" id="ARBA00022840"/>
    </source>
</evidence>
<dbReference type="FunFam" id="3.40.50.300:FF:000134">
    <property type="entry name" value="Iron-enterobactin ABC transporter ATP-binding protein"/>
    <property type="match status" value="1"/>
</dbReference>
<dbReference type="RefSeq" id="WP_159446436.1">
    <property type="nucleotide sequence ID" value="NZ_FUYN01000003.1"/>
</dbReference>
<dbReference type="PANTHER" id="PTHR42734">
    <property type="entry name" value="METAL TRANSPORT SYSTEM ATP-BINDING PROTEIN TM_0124-RELATED"/>
    <property type="match status" value="1"/>
</dbReference>
<dbReference type="PROSITE" id="PS50893">
    <property type="entry name" value="ABC_TRANSPORTER_2"/>
    <property type="match status" value="1"/>
</dbReference>
<protein>
    <submittedName>
        <fullName evidence="6">Zinc transport system ATP-binding protein</fullName>
    </submittedName>
</protein>
<evidence type="ECO:0000259" key="5">
    <source>
        <dbReference type="PROSITE" id="PS50893"/>
    </source>
</evidence>
<keyword evidence="4 6" id="KW-0067">ATP-binding</keyword>
<feature type="domain" description="ABC transporter" evidence="5">
    <location>
        <begin position="6"/>
        <end position="237"/>
    </location>
</feature>
<dbReference type="InterPro" id="IPR017871">
    <property type="entry name" value="ABC_transporter-like_CS"/>
</dbReference>
<dbReference type="InterPro" id="IPR027417">
    <property type="entry name" value="P-loop_NTPase"/>
</dbReference>
<dbReference type="SMART" id="SM00382">
    <property type="entry name" value="AAA"/>
    <property type="match status" value="1"/>
</dbReference>